<dbReference type="KEGG" id="fri:FraEuI1c_2013"/>
<dbReference type="SUPFAM" id="SSF53474">
    <property type="entry name" value="alpha/beta-Hydrolases"/>
    <property type="match status" value="1"/>
</dbReference>
<dbReference type="AlphaFoldDB" id="E3IV43"/>
<dbReference type="EMBL" id="CP002299">
    <property type="protein sequence ID" value="ADP80063.1"/>
    <property type="molecule type" value="Genomic_DNA"/>
</dbReference>
<dbReference type="GO" id="GO:0003824">
    <property type="term" value="F:catalytic activity"/>
    <property type="evidence" value="ECO:0007669"/>
    <property type="project" value="UniProtKB-ARBA"/>
</dbReference>
<protein>
    <submittedName>
        <fullName evidence="2">TAP domain protein</fullName>
    </submittedName>
</protein>
<dbReference type="eggNOG" id="COG2267">
    <property type="taxonomic scope" value="Bacteria"/>
</dbReference>
<dbReference type="RefSeq" id="WP_013423182.1">
    <property type="nucleotide sequence ID" value="NC_014666.1"/>
</dbReference>
<evidence type="ECO:0000259" key="1">
    <source>
        <dbReference type="Pfam" id="PF12697"/>
    </source>
</evidence>
<dbReference type="Gene3D" id="3.40.50.1820">
    <property type="entry name" value="alpha/beta hydrolase"/>
    <property type="match status" value="1"/>
</dbReference>
<dbReference type="InParanoid" id="E3IV43"/>
<sequence length="254" mass="26530">MTLAHEATVLSWPEPAGPALRGTLVVLPGRGESPQVYERFGRRLATDAYRVHAVTAPTDDPGRARDELSAVLASADPGVPRIVVGSDAGAAFAAYLAANGELPTASALVLAGLPTSAPVAPAREWDEELGIRTACPTHQARISAGGVRRAALFAELPDAWLDPAIPGRLDLPMLGVHGRDDAVSPLDPARRWYAAAPRAELVTIAGGRHDALNDQTHRTVAAAVVQFLERLRAGAELAPIAVTEPLRAPVGTDA</sequence>
<dbReference type="Pfam" id="PF12697">
    <property type="entry name" value="Abhydrolase_6"/>
    <property type="match status" value="1"/>
</dbReference>
<dbReference type="InterPro" id="IPR029058">
    <property type="entry name" value="AB_hydrolase_fold"/>
</dbReference>
<gene>
    <name evidence="2" type="ordered locus">FraEuI1c_2013</name>
</gene>
<accession>E3IV43</accession>
<dbReference type="OrthoDB" id="9806902at2"/>
<evidence type="ECO:0000313" key="3">
    <source>
        <dbReference type="Proteomes" id="UP000002484"/>
    </source>
</evidence>
<dbReference type="Proteomes" id="UP000002484">
    <property type="component" value="Chromosome"/>
</dbReference>
<dbReference type="STRING" id="298654.FraEuI1c_2013"/>
<dbReference type="InterPro" id="IPR000073">
    <property type="entry name" value="AB_hydrolase_1"/>
</dbReference>
<dbReference type="HOGENOM" id="CLU_1123615_0_0_11"/>
<organism evidence="2 3">
    <name type="scientific">Pseudofrankia inefficax (strain DSM 45817 / CECT 9037 / DDB 130130 / EuI1c)</name>
    <name type="common">Frankia inefficax</name>
    <dbReference type="NCBI Taxonomy" id="298654"/>
    <lineage>
        <taxon>Bacteria</taxon>
        <taxon>Bacillati</taxon>
        <taxon>Actinomycetota</taxon>
        <taxon>Actinomycetes</taxon>
        <taxon>Frankiales</taxon>
        <taxon>Frankiaceae</taxon>
        <taxon>Pseudofrankia</taxon>
    </lineage>
</organism>
<name>E3IV43_PSEI1</name>
<reference evidence="2 3" key="1">
    <citation type="submission" date="2010-10" db="EMBL/GenBank/DDBJ databases">
        <title>Complete sequence of Frankia sp. EuI1c.</title>
        <authorList>
            <consortium name="US DOE Joint Genome Institute"/>
            <person name="Lucas S."/>
            <person name="Copeland A."/>
            <person name="Lapidus A."/>
            <person name="Cheng J.-F."/>
            <person name="Bruce D."/>
            <person name="Goodwin L."/>
            <person name="Pitluck S."/>
            <person name="Chertkov O."/>
            <person name="Detter J.C."/>
            <person name="Han C."/>
            <person name="Tapia R."/>
            <person name="Land M."/>
            <person name="Hauser L."/>
            <person name="Jeffries C."/>
            <person name="Kyrpides N."/>
            <person name="Ivanova N."/>
            <person name="Mikhailova N."/>
            <person name="Beauchemin N."/>
            <person name="Sen A."/>
            <person name="Sur S.A."/>
            <person name="Gtari M."/>
            <person name="Wall L."/>
            <person name="Tisa L."/>
            <person name="Woyke T."/>
        </authorList>
    </citation>
    <scope>NUCLEOTIDE SEQUENCE [LARGE SCALE GENOMIC DNA]</scope>
    <source>
        <strain evidence="3">DSM 45817 / CECT 9037 / EuI1c</strain>
    </source>
</reference>
<keyword evidence="3" id="KW-1185">Reference proteome</keyword>
<feature type="domain" description="AB hydrolase-1" evidence="1">
    <location>
        <begin position="24"/>
        <end position="222"/>
    </location>
</feature>
<evidence type="ECO:0000313" key="2">
    <source>
        <dbReference type="EMBL" id="ADP80063.1"/>
    </source>
</evidence>
<proteinExistence type="predicted"/>